<organism evidence="2 3">
    <name type="scientific">Plasmodium vivax Mauritania I</name>
    <dbReference type="NCBI Taxonomy" id="1035515"/>
    <lineage>
        <taxon>Eukaryota</taxon>
        <taxon>Sar</taxon>
        <taxon>Alveolata</taxon>
        <taxon>Apicomplexa</taxon>
        <taxon>Aconoidasida</taxon>
        <taxon>Haemosporida</taxon>
        <taxon>Plasmodiidae</taxon>
        <taxon>Plasmodium</taxon>
        <taxon>Plasmodium (Plasmodium)</taxon>
    </lineage>
</organism>
<feature type="region of interest" description="Disordered" evidence="1">
    <location>
        <begin position="226"/>
        <end position="278"/>
    </location>
</feature>
<name>A0A0J9TJ48_PLAVI</name>
<gene>
    <name evidence="2" type="ORF">PVMG_05945</name>
</gene>
<dbReference type="AlphaFoldDB" id="A0A0J9TJ48"/>
<evidence type="ECO:0000256" key="1">
    <source>
        <dbReference type="SAM" id="MobiDB-lite"/>
    </source>
</evidence>
<proteinExistence type="predicted"/>
<evidence type="ECO:0000313" key="2">
    <source>
        <dbReference type="EMBL" id="KMZ95116.1"/>
    </source>
</evidence>
<dbReference type="Proteomes" id="UP000053776">
    <property type="component" value="Unassembled WGS sequence"/>
</dbReference>
<reference evidence="2 3" key="1">
    <citation type="submission" date="2011-08" db="EMBL/GenBank/DDBJ databases">
        <title>The Genome Sequence of Plasmodium vivax Mauritania I.</title>
        <authorList>
            <consortium name="The Broad Institute Genome Sequencing Platform"/>
            <consortium name="The Broad Institute Genome Sequencing Center for Infectious Disease"/>
            <person name="Neafsey D."/>
            <person name="Carlton J."/>
            <person name="Barnwell J."/>
            <person name="Collins W."/>
            <person name="Escalante A."/>
            <person name="Mullikin J."/>
            <person name="Saul A."/>
            <person name="Guigo R."/>
            <person name="Camara F."/>
            <person name="Young S.K."/>
            <person name="Zeng Q."/>
            <person name="Gargeya S."/>
            <person name="Fitzgerald M."/>
            <person name="Haas B."/>
            <person name="Abouelleil A."/>
            <person name="Alvarado L."/>
            <person name="Arachchi H.M."/>
            <person name="Berlin A."/>
            <person name="Brown A."/>
            <person name="Chapman S.B."/>
            <person name="Chen Z."/>
            <person name="Dunbar C."/>
            <person name="Freedman E."/>
            <person name="Gearin G."/>
            <person name="Gellesch M."/>
            <person name="Goldberg J."/>
            <person name="Griggs A."/>
            <person name="Gujja S."/>
            <person name="Heiman D."/>
            <person name="Howarth C."/>
            <person name="Larson L."/>
            <person name="Lui A."/>
            <person name="MacDonald P.J.P."/>
            <person name="Montmayeur A."/>
            <person name="Murphy C."/>
            <person name="Neiman D."/>
            <person name="Pearson M."/>
            <person name="Priest M."/>
            <person name="Roberts A."/>
            <person name="Saif S."/>
            <person name="Shea T."/>
            <person name="Shenoy N."/>
            <person name="Sisk P."/>
            <person name="Stolte C."/>
            <person name="Sykes S."/>
            <person name="Wortman J."/>
            <person name="Nusbaum C."/>
            <person name="Birren B."/>
        </authorList>
    </citation>
    <scope>NUCLEOTIDE SEQUENCE [LARGE SCALE GENOMIC DNA]</scope>
    <source>
        <strain evidence="2 3">Mauritania I</strain>
    </source>
</reference>
<accession>A0A0J9TJ48</accession>
<protein>
    <submittedName>
        <fullName evidence="2">Uncharacterized protein</fullName>
    </submittedName>
</protein>
<sequence>MSDSNHDYDSFDQYRNNHGIYDKIKREIADEFVSFPHEILGGQKEKKDNIIMDCLRLRKYLSNFRIRERCQPQNCCQYINYILNQTVRRDYDSKKDIFDIYIKYMKHENNSMIKNLCLTEINYMNQEKYNKIDQLYTAYYKCEYYISNYHQSRSCSYAKYCASAYNNIMTEYIKKDDIKFCQKLKELKDFLKGNEPAPTPNCDLSFSGSLHYPYYCNELLKEKEKPDKSMETSNVGPEVQGALGGQSEEQRQGISKEGSHGVREPGVRASAIGEPEGGTKMQETVNLMHTPADHNVISADSPSAKTPTPVGTIIGTSLGFVLPLITIYRV</sequence>
<evidence type="ECO:0000313" key="3">
    <source>
        <dbReference type="Proteomes" id="UP000053776"/>
    </source>
</evidence>
<dbReference type="EMBL" id="KQ235001">
    <property type="protein sequence ID" value="KMZ95116.1"/>
    <property type="molecule type" value="Genomic_DNA"/>
</dbReference>
<feature type="compositionally biased region" description="Basic and acidic residues" evidence="1">
    <location>
        <begin position="257"/>
        <end position="266"/>
    </location>
</feature>
<dbReference type="OrthoDB" id="389398at2759"/>